<dbReference type="PROSITE" id="PS50088">
    <property type="entry name" value="ANK_REPEAT"/>
    <property type="match status" value="2"/>
</dbReference>
<dbReference type="AlphaFoldDB" id="A0A8T1VE78"/>
<evidence type="ECO:0000256" key="2">
    <source>
        <dbReference type="ARBA" id="ARBA00023043"/>
    </source>
</evidence>
<evidence type="ECO:0000256" key="5">
    <source>
        <dbReference type="SAM" id="MobiDB-lite"/>
    </source>
</evidence>
<feature type="region of interest" description="Disordered" evidence="5">
    <location>
        <begin position="839"/>
        <end position="862"/>
    </location>
</feature>
<organism evidence="6 7">
    <name type="scientific">Phytophthora pseudosyringae</name>
    <dbReference type="NCBI Taxonomy" id="221518"/>
    <lineage>
        <taxon>Eukaryota</taxon>
        <taxon>Sar</taxon>
        <taxon>Stramenopiles</taxon>
        <taxon>Oomycota</taxon>
        <taxon>Peronosporomycetes</taxon>
        <taxon>Peronosporales</taxon>
        <taxon>Peronosporaceae</taxon>
        <taxon>Phytophthora</taxon>
    </lineage>
</organism>
<dbReference type="InterPro" id="IPR002110">
    <property type="entry name" value="Ankyrin_rpt"/>
</dbReference>
<feature type="repeat" description="ANK" evidence="3">
    <location>
        <begin position="107"/>
        <end position="139"/>
    </location>
</feature>
<protein>
    <submittedName>
        <fullName evidence="6">Intraflagellar transport protein 74</fullName>
    </submittedName>
</protein>
<dbReference type="Pfam" id="PF12796">
    <property type="entry name" value="Ank_2"/>
    <property type="match status" value="1"/>
</dbReference>
<evidence type="ECO:0000313" key="7">
    <source>
        <dbReference type="Proteomes" id="UP000694044"/>
    </source>
</evidence>
<reference evidence="6" key="1">
    <citation type="submission" date="2021-02" db="EMBL/GenBank/DDBJ databases">
        <authorList>
            <person name="Palmer J.M."/>
        </authorList>
    </citation>
    <scope>NUCLEOTIDE SEQUENCE</scope>
    <source>
        <strain evidence="6">SCRP734</strain>
    </source>
</reference>
<keyword evidence="1" id="KW-0677">Repeat</keyword>
<comment type="caution">
    <text evidence="6">The sequence shown here is derived from an EMBL/GenBank/DDBJ whole genome shotgun (WGS) entry which is preliminary data.</text>
</comment>
<name>A0A8T1VE78_9STRA</name>
<dbReference type="Proteomes" id="UP000694044">
    <property type="component" value="Unassembled WGS sequence"/>
</dbReference>
<keyword evidence="4" id="KW-0175">Coiled coil</keyword>
<evidence type="ECO:0000313" key="6">
    <source>
        <dbReference type="EMBL" id="KAG7379246.1"/>
    </source>
</evidence>
<evidence type="ECO:0000256" key="4">
    <source>
        <dbReference type="SAM" id="Coils"/>
    </source>
</evidence>
<keyword evidence="7" id="KW-1185">Reference proteome</keyword>
<dbReference type="OrthoDB" id="341259at2759"/>
<dbReference type="PANTHER" id="PTHR24171">
    <property type="entry name" value="ANKYRIN REPEAT DOMAIN-CONTAINING PROTEIN 39-RELATED"/>
    <property type="match status" value="1"/>
</dbReference>
<dbReference type="PROSITE" id="PS50297">
    <property type="entry name" value="ANK_REP_REGION"/>
    <property type="match status" value="1"/>
</dbReference>
<feature type="coiled-coil region" evidence="4">
    <location>
        <begin position="232"/>
        <end position="262"/>
    </location>
</feature>
<feature type="region of interest" description="Disordered" evidence="5">
    <location>
        <begin position="564"/>
        <end position="583"/>
    </location>
</feature>
<evidence type="ECO:0000256" key="3">
    <source>
        <dbReference type="PROSITE-ProRule" id="PRU00023"/>
    </source>
</evidence>
<gene>
    <name evidence="6" type="primary">IFT74_1</name>
    <name evidence="6" type="ORF">PHYPSEUDO_008842</name>
</gene>
<evidence type="ECO:0000256" key="1">
    <source>
        <dbReference type="ARBA" id="ARBA00022737"/>
    </source>
</evidence>
<proteinExistence type="predicted"/>
<dbReference type="SMART" id="SM00248">
    <property type="entry name" value="ANK"/>
    <property type="match status" value="2"/>
</dbReference>
<feature type="repeat" description="ANK" evidence="3">
    <location>
        <begin position="74"/>
        <end position="106"/>
    </location>
</feature>
<sequence length="911" mass="103394">MPTRLRKESTHDVSARKGSRLSIAAPKLNAMQLAELLRPFWMDVLQNNLKNVSKFLREHRSRIDFNAVRYTASADGTGLHLCAQHGFTACAKLLLDIGVNVDLQNKVGSTALHVACKFNQEEMVLFLLQLGARMDVPDMRNNVAFDVAPYTLIDKCMLAPQREKLAAEQQEEARLLEIHQAAAGQWEQVTQAKAHASMLLIDWESRAWGEWQALQATNTLDREWSEQVLRSRESLETKRATYTDLQVQLQEEQNQIAQRRETIFREARDRRERAREDVERTLMLTEETHQRWMREQQELWDQFGLVEAALEFPNDADVQQWVLCAMIAMIDEAEAGRVPVNPHAERVTTDIDELLVRDEIVSVLRNILLRFPKWRDLQFSALQCLVRLVRHCTALPIGTRAFDFLSALIKANTMALSRDVLSHFSQDVELAHLGIDVLYRLLQFRGEDGAHSVHFCQNRFSHQLPLQLLRLFETAYPHQEDAESPLVHDIPLSSEALLTARHHASFLLFTLTKYNVRKTLEKDGAVPVVRRLVFELTTSSSDDGSHEVRTSTLRYLLGSLALMHSPPPRNGSNRTSPRPDLPASWSVDDLSRLLGAVRPWLAETRTTESVPNVHRSLAFWTMKLLRNVTEPLEDGVVQLRTWVRTRETFDLLASITLAIRRHRSEEGDDTAVSNIAMVWLELLEDVWLCRYNSDGQLAATSPFVLESLLQLLELEALVTGLGGCSTAFANIAVILKLLALVLSNDKNMRSLVECEYRIDVAMHTILKQLVRSKHESAESAFISEASTLELLAHVLRVYLRFFDYERDRSKSGVNLHERCRAIGICAVLQAFGLPDSENRLAPPLEEATPPPPNANQSDDKPAEACASSKLKAKMQLARAWSQSTGQRNHDPERETLCALARAVRRHAPCHC</sequence>
<accession>A0A8T1VE78</accession>
<dbReference type="EMBL" id="JAGDFM010000361">
    <property type="protein sequence ID" value="KAG7379246.1"/>
    <property type="molecule type" value="Genomic_DNA"/>
</dbReference>
<keyword evidence="2 3" id="KW-0040">ANK repeat</keyword>